<gene>
    <name evidence="2" type="ORF">K466DRAFT_231082</name>
</gene>
<evidence type="ECO:0000313" key="2">
    <source>
        <dbReference type="EMBL" id="TFK84258.1"/>
    </source>
</evidence>
<dbReference type="GO" id="GO:0016787">
    <property type="term" value="F:hydrolase activity"/>
    <property type="evidence" value="ECO:0007669"/>
    <property type="project" value="UniProtKB-KW"/>
</dbReference>
<dbReference type="Pfam" id="PF12697">
    <property type="entry name" value="Abhydrolase_6"/>
    <property type="match status" value="1"/>
</dbReference>
<dbReference type="EMBL" id="ML211329">
    <property type="protein sequence ID" value="TFK84258.1"/>
    <property type="molecule type" value="Genomic_DNA"/>
</dbReference>
<feature type="domain" description="AB hydrolase-1" evidence="1">
    <location>
        <begin position="52"/>
        <end position="330"/>
    </location>
</feature>
<evidence type="ECO:0000259" key="1">
    <source>
        <dbReference type="Pfam" id="PF12697"/>
    </source>
</evidence>
<dbReference type="InterPro" id="IPR029058">
    <property type="entry name" value="AB_hydrolase_fold"/>
</dbReference>
<dbReference type="InParanoid" id="A0A5C3P6M7"/>
<name>A0A5C3P6M7_9APHY</name>
<dbReference type="SUPFAM" id="SSF53474">
    <property type="entry name" value="alpha/beta-Hydrolases"/>
    <property type="match status" value="1"/>
</dbReference>
<keyword evidence="3" id="KW-1185">Reference proteome</keyword>
<accession>A0A5C3P6M7</accession>
<proteinExistence type="predicted"/>
<keyword evidence="2" id="KW-0378">Hydrolase</keyword>
<dbReference type="Gene3D" id="3.40.50.1820">
    <property type="entry name" value="alpha/beta hydrolase"/>
    <property type="match status" value="1"/>
</dbReference>
<reference evidence="2 3" key="1">
    <citation type="journal article" date="2019" name="Nat. Ecol. Evol.">
        <title>Megaphylogeny resolves global patterns of mushroom evolution.</title>
        <authorList>
            <person name="Varga T."/>
            <person name="Krizsan K."/>
            <person name="Foldi C."/>
            <person name="Dima B."/>
            <person name="Sanchez-Garcia M."/>
            <person name="Sanchez-Ramirez S."/>
            <person name="Szollosi G.J."/>
            <person name="Szarkandi J.G."/>
            <person name="Papp V."/>
            <person name="Albert L."/>
            <person name="Andreopoulos W."/>
            <person name="Angelini C."/>
            <person name="Antonin V."/>
            <person name="Barry K.W."/>
            <person name="Bougher N.L."/>
            <person name="Buchanan P."/>
            <person name="Buyck B."/>
            <person name="Bense V."/>
            <person name="Catcheside P."/>
            <person name="Chovatia M."/>
            <person name="Cooper J."/>
            <person name="Damon W."/>
            <person name="Desjardin D."/>
            <person name="Finy P."/>
            <person name="Geml J."/>
            <person name="Haridas S."/>
            <person name="Hughes K."/>
            <person name="Justo A."/>
            <person name="Karasinski D."/>
            <person name="Kautmanova I."/>
            <person name="Kiss B."/>
            <person name="Kocsube S."/>
            <person name="Kotiranta H."/>
            <person name="LaButti K.M."/>
            <person name="Lechner B.E."/>
            <person name="Liimatainen K."/>
            <person name="Lipzen A."/>
            <person name="Lukacs Z."/>
            <person name="Mihaltcheva S."/>
            <person name="Morgado L.N."/>
            <person name="Niskanen T."/>
            <person name="Noordeloos M.E."/>
            <person name="Ohm R.A."/>
            <person name="Ortiz-Santana B."/>
            <person name="Ovrebo C."/>
            <person name="Racz N."/>
            <person name="Riley R."/>
            <person name="Savchenko A."/>
            <person name="Shiryaev A."/>
            <person name="Soop K."/>
            <person name="Spirin V."/>
            <person name="Szebenyi C."/>
            <person name="Tomsovsky M."/>
            <person name="Tulloss R.E."/>
            <person name="Uehling J."/>
            <person name="Grigoriev I.V."/>
            <person name="Vagvolgyi C."/>
            <person name="Papp T."/>
            <person name="Martin F.M."/>
            <person name="Miettinen O."/>
            <person name="Hibbett D.S."/>
            <person name="Nagy L.G."/>
        </authorList>
    </citation>
    <scope>NUCLEOTIDE SEQUENCE [LARGE SCALE GENOMIC DNA]</scope>
    <source>
        <strain evidence="2 3">HHB13444</strain>
    </source>
</reference>
<dbReference type="Proteomes" id="UP000308197">
    <property type="component" value="Unassembled WGS sequence"/>
</dbReference>
<sequence length="354" mass="38796">MSTITDPTSAVASNAPSAADELYEARNEGLALPGGRTLSYSHSGPPDSELVVLWCHGLFSVGDTAKPNQAFRKRGVHFIAADLPGWGGTSPMPSGATFPETFLSDLRALFEHLYPAYDAATSKLRIYVAGGSFGTCPAQIVCGAPYDRFPYGRQIVALLLAAPMTPFHEDVHYGRSLTWRDWVGVGPPARVLPFNLLARVVKLAIQPKLKDVPAAEKLLRAMYFDHMTDEEKVHFAAWRERSGAQEGEFERRMAEGMVKSVAGSWAGFLGTADALHADWGFKIEDLDEEHAKKRVVVIVGTGDTSMFRMSRYLVDNYKNSKVVEIEGGHLAGAWSMDKIWEDTFAELEGRSPSA</sequence>
<evidence type="ECO:0000313" key="3">
    <source>
        <dbReference type="Proteomes" id="UP000308197"/>
    </source>
</evidence>
<dbReference type="AlphaFoldDB" id="A0A5C3P6M7"/>
<organism evidence="2 3">
    <name type="scientific">Polyporus arcularius HHB13444</name>
    <dbReference type="NCBI Taxonomy" id="1314778"/>
    <lineage>
        <taxon>Eukaryota</taxon>
        <taxon>Fungi</taxon>
        <taxon>Dikarya</taxon>
        <taxon>Basidiomycota</taxon>
        <taxon>Agaricomycotina</taxon>
        <taxon>Agaricomycetes</taxon>
        <taxon>Polyporales</taxon>
        <taxon>Polyporaceae</taxon>
        <taxon>Polyporus</taxon>
    </lineage>
</organism>
<protein>
    <submittedName>
        <fullName evidence="2">Alpha/beta-hydrolase</fullName>
    </submittedName>
</protein>
<dbReference type="InterPro" id="IPR000073">
    <property type="entry name" value="AB_hydrolase_1"/>
</dbReference>